<dbReference type="EMBL" id="FOLD01000046">
    <property type="protein sequence ID" value="SFD92221.1"/>
    <property type="molecule type" value="Genomic_DNA"/>
</dbReference>
<evidence type="ECO:0000256" key="7">
    <source>
        <dbReference type="ARBA" id="ARBA00022840"/>
    </source>
</evidence>
<organism evidence="13 14">
    <name type="scientific">Massilia yuzhufengensis</name>
    <dbReference type="NCBI Taxonomy" id="1164594"/>
    <lineage>
        <taxon>Bacteria</taxon>
        <taxon>Pseudomonadati</taxon>
        <taxon>Pseudomonadota</taxon>
        <taxon>Betaproteobacteria</taxon>
        <taxon>Burkholderiales</taxon>
        <taxon>Oxalobacteraceae</taxon>
        <taxon>Telluria group</taxon>
        <taxon>Massilia</taxon>
    </lineage>
</organism>
<evidence type="ECO:0000256" key="8">
    <source>
        <dbReference type="ARBA" id="ARBA00023012"/>
    </source>
</evidence>
<keyword evidence="10" id="KW-0175">Coiled coil</keyword>
<dbReference type="Gene3D" id="3.40.50.2300">
    <property type="match status" value="1"/>
</dbReference>
<dbReference type="PANTHER" id="PTHR43065">
    <property type="entry name" value="SENSOR HISTIDINE KINASE"/>
    <property type="match status" value="1"/>
</dbReference>
<dbReference type="PROSITE" id="PS50110">
    <property type="entry name" value="RESPONSE_REGULATORY"/>
    <property type="match status" value="1"/>
</dbReference>
<dbReference type="SUPFAM" id="SSF47384">
    <property type="entry name" value="Homodimeric domain of signal transducing histidine kinase"/>
    <property type="match status" value="1"/>
</dbReference>
<evidence type="ECO:0000256" key="2">
    <source>
        <dbReference type="ARBA" id="ARBA00012438"/>
    </source>
</evidence>
<keyword evidence="7" id="KW-0067">ATP-binding</keyword>
<protein>
    <recommendedName>
        <fullName evidence="2">histidine kinase</fullName>
        <ecNumber evidence="2">2.7.13.3</ecNumber>
    </recommendedName>
</protein>
<evidence type="ECO:0000256" key="5">
    <source>
        <dbReference type="ARBA" id="ARBA00022741"/>
    </source>
</evidence>
<evidence type="ECO:0000256" key="6">
    <source>
        <dbReference type="ARBA" id="ARBA00022777"/>
    </source>
</evidence>
<dbReference type="InterPro" id="IPR005467">
    <property type="entry name" value="His_kinase_dom"/>
</dbReference>
<evidence type="ECO:0000313" key="13">
    <source>
        <dbReference type="EMBL" id="SFD92221.1"/>
    </source>
</evidence>
<proteinExistence type="predicted"/>
<dbReference type="EC" id="2.7.13.3" evidence="2"/>
<keyword evidence="14" id="KW-1185">Reference proteome</keyword>
<dbReference type="InterPro" id="IPR011006">
    <property type="entry name" value="CheY-like_superfamily"/>
</dbReference>
<dbReference type="AlphaFoldDB" id="A0A1I1WB12"/>
<keyword evidence="4" id="KW-0808">Transferase</keyword>
<keyword evidence="6 13" id="KW-0418">Kinase</keyword>
<keyword evidence="8" id="KW-0902">Two-component regulatory system</keyword>
<feature type="modified residue" description="4-aspartylphosphate" evidence="9">
    <location>
        <position position="501"/>
    </location>
</feature>
<dbReference type="Proteomes" id="UP000198639">
    <property type="component" value="Unassembled WGS sequence"/>
</dbReference>
<reference evidence="14" key="1">
    <citation type="submission" date="2016-10" db="EMBL/GenBank/DDBJ databases">
        <authorList>
            <person name="Varghese N."/>
            <person name="Submissions S."/>
        </authorList>
    </citation>
    <scope>NUCLEOTIDE SEQUENCE [LARGE SCALE GENOMIC DNA]</scope>
    <source>
        <strain evidence="14">CGMCC 1.12041</strain>
    </source>
</reference>
<dbReference type="InterPro" id="IPR004358">
    <property type="entry name" value="Sig_transdc_His_kin-like_C"/>
</dbReference>
<dbReference type="GO" id="GO:0005524">
    <property type="term" value="F:ATP binding"/>
    <property type="evidence" value="ECO:0007669"/>
    <property type="project" value="UniProtKB-KW"/>
</dbReference>
<dbReference type="SMART" id="SM00388">
    <property type="entry name" value="HisKA"/>
    <property type="match status" value="1"/>
</dbReference>
<evidence type="ECO:0000259" key="11">
    <source>
        <dbReference type="PROSITE" id="PS50109"/>
    </source>
</evidence>
<dbReference type="STRING" id="1164594.SAMN05216204_1463"/>
<accession>A0A1I1WB12</accession>
<feature type="domain" description="Histidine kinase" evidence="11">
    <location>
        <begin position="214"/>
        <end position="430"/>
    </location>
</feature>
<dbReference type="InterPro" id="IPR001789">
    <property type="entry name" value="Sig_transdc_resp-reg_receiver"/>
</dbReference>
<dbReference type="PANTHER" id="PTHR43065:SF46">
    <property type="entry name" value="C4-DICARBOXYLATE TRANSPORT SENSOR PROTEIN DCTB"/>
    <property type="match status" value="1"/>
</dbReference>
<dbReference type="InterPro" id="IPR003594">
    <property type="entry name" value="HATPase_dom"/>
</dbReference>
<dbReference type="Gene3D" id="1.10.287.130">
    <property type="match status" value="1"/>
</dbReference>
<dbReference type="CDD" id="cd00082">
    <property type="entry name" value="HisKA"/>
    <property type="match status" value="1"/>
</dbReference>
<evidence type="ECO:0000256" key="4">
    <source>
        <dbReference type="ARBA" id="ARBA00022679"/>
    </source>
</evidence>
<gene>
    <name evidence="13" type="ORF">SAMN05216204_1463</name>
</gene>
<evidence type="ECO:0000256" key="3">
    <source>
        <dbReference type="ARBA" id="ARBA00022553"/>
    </source>
</evidence>
<dbReference type="PRINTS" id="PR00344">
    <property type="entry name" value="BCTRLSENSOR"/>
</dbReference>
<dbReference type="SUPFAM" id="SSF52172">
    <property type="entry name" value="CheY-like"/>
    <property type="match status" value="1"/>
</dbReference>
<evidence type="ECO:0000256" key="10">
    <source>
        <dbReference type="SAM" id="Coils"/>
    </source>
</evidence>
<dbReference type="CDD" id="cd00156">
    <property type="entry name" value="REC"/>
    <property type="match status" value="1"/>
</dbReference>
<comment type="catalytic activity">
    <reaction evidence="1">
        <text>ATP + protein L-histidine = ADP + protein N-phospho-L-histidine.</text>
        <dbReference type="EC" id="2.7.13.3"/>
    </reaction>
</comment>
<evidence type="ECO:0000259" key="12">
    <source>
        <dbReference type="PROSITE" id="PS50110"/>
    </source>
</evidence>
<dbReference type="Pfam" id="PF00512">
    <property type="entry name" value="HisKA"/>
    <property type="match status" value="1"/>
</dbReference>
<feature type="domain" description="Response regulatory" evidence="12">
    <location>
        <begin position="452"/>
        <end position="564"/>
    </location>
</feature>
<name>A0A1I1WB12_9BURK</name>
<keyword evidence="3 9" id="KW-0597">Phosphoprotein</keyword>
<dbReference type="GO" id="GO:0000155">
    <property type="term" value="F:phosphorelay sensor kinase activity"/>
    <property type="evidence" value="ECO:0007669"/>
    <property type="project" value="InterPro"/>
</dbReference>
<dbReference type="Gene3D" id="3.30.565.10">
    <property type="entry name" value="Histidine kinase-like ATPase, C-terminal domain"/>
    <property type="match status" value="1"/>
</dbReference>
<dbReference type="InterPro" id="IPR003661">
    <property type="entry name" value="HisK_dim/P_dom"/>
</dbReference>
<dbReference type="SMART" id="SM00448">
    <property type="entry name" value="REC"/>
    <property type="match status" value="1"/>
</dbReference>
<evidence type="ECO:0000256" key="1">
    <source>
        <dbReference type="ARBA" id="ARBA00000085"/>
    </source>
</evidence>
<evidence type="ECO:0000256" key="9">
    <source>
        <dbReference type="PROSITE-ProRule" id="PRU00169"/>
    </source>
</evidence>
<feature type="coiled-coil region" evidence="10">
    <location>
        <begin position="164"/>
        <end position="198"/>
    </location>
</feature>
<dbReference type="RefSeq" id="WP_091877251.1">
    <property type="nucleotide sequence ID" value="NZ_FOLD01000046.1"/>
</dbReference>
<keyword evidence="5" id="KW-0547">Nucleotide-binding</keyword>
<dbReference type="Pfam" id="PF00072">
    <property type="entry name" value="Response_reg"/>
    <property type="match status" value="1"/>
</dbReference>
<dbReference type="InterPro" id="IPR036097">
    <property type="entry name" value="HisK_dim/P_sf"/>
</dbReference>
<dbReference type="InterPro" id="IPR036890">
    <property type="entry name" value="HATPase_C_sf"/>
</dbReference>
<dbReference type="SUPFAM" id="SSF55874">
    <property type="entry name" value="ATPase domain of HSP90 chaperone/DNA topoisomerase II/histidine kinase"/>
    <property type="match status" value="1"/>
</dbReference>
<dbReference type="PROSITE" id="PS50109">
    <property type="entry name" value="HIS_KIN"/>
    <property type="match status" value="1"/>
</dbReference>
<sequence>MQTASPYDERILILAPRGRDADVMCGVLARDTGACEIVRDFAALTARIDEGAGTAIIAEEALAGVDLAPLHAWLARQEPWSDFPFVILLAKPIGPQPEGARARLEELGNIILLERPLNAPTLLSAASSALRARRRQYQARDVLADRERTAVRLERSQHDLLSLNETLESRIEERTRALAQANDRLMNEVIERERVQQAMVQFQKMEAIGRLTGGIAHDFNNLLNVVQGSMDLILLLSKDEVAKQRAEIARRACQRGGKLTSQLLAFARNQNLDLRQAEVGALFDGVRELVATSVGSRINLRFEVEPGCARVSADANQMEMALLNLAINARDAMDGNGELEFHAKSAEAPEGLLPEGSYVRIAVTDSGKGMSPELIAKVFEPFFTTKAVGKGTGLGLSQVYGMARQSGGAARILSEPGIGTTVEIWLRAWDGVDQAAAAPATPAVPDARPGARILVVEDDNFVRESIVLSLEAFGHAVTQAASGETALHELQRARPDLIITDYLMPGITGAELMLRAREVFPGIPMIIATGYADMKAIEQVLGDDILLRKPFQLAELALSVERALGRDGRGPLLS</sequence>
<dbReference type="SMART" id="SM00387">
    <property type="entry name" value="HATPase_c"/>
    <property type="match status" value="1"/>
</dbReference>
<dbReference type="OrthoDB" id="9177042at2"/>
<dbReference type="Pfam" id="PF02518">
    <property type="entry name" value="HATPase_c"/>
    <property type="match status" value="1"/>
</dbReference>
<evidence type="ECO:0000313" key="14">
    <source>
        <dbReference type="Proteomes" id="UP000198639"/>
    </source>
</evidence>